<dbReference type="EMBL" id="JAVIJP010000029">
    <property type="protein sequence ID" value="KAL3633941.1"/>
    <property type="molecule type" value="Genomic_DNA"/>
</dbReference>
<sequence>MRQAAVSTVEKRKRVPTMGRVLMKALGGSKGKKMKIEVDPAIGRLKDRVESAKF</sequence>
<keyword evidence="2" id="KW-1185">Reference proteome</keyword>
<comment type="caution">
    <text evidence="1">The sequence shown here is derived from an EMBL/GenBank/DDBJ whole genome shotgun (WGS) entry which is preliminary data.</text>
</comment>
<gene>
    <name evidence="1" type="ORF">CASFOL_022703</name>
</gene>
<protein>
    <submittedName>
        <fullName evidence="1">Uncharacterized protein</fullName>
    </submittedName>
</protein>
<name>A0ABD3CYN9_9LAMI</name>
<dbReference type="AlphaFoldDB" id="A0ABD3CYN9"/>
<dbReference type="Proteomes" id="UP001632038">
    <property type="component" value="Unassembled WGS sequence"/>
</dbReference>
<organism evidence="1 2">
    <name type="scientific">Castilleja foliolosa</name>
    <dbReference type="NCBI Taxonomy" id="1961234"/>
    <lineage>
        <taxon>Eukaryota</taxon>
        <taxon>Viridiplantae</taxon>
        <taxon>Streptophyta</taxon>
        <taxon>Embryophyta</taxon>
        <taxon>Tracheophyta</taxon>
        <taxon>Spermatophyta</taxon>
        <taxon>Magnoliopsida</taxon>
        <taxon>eudicotyledons</taxon>
        <taxon>Gunneridae</taxon>
        <taxon>Pentapetalae</taxon>
        <taxon>asterids</taxon>
        <taxon>lamiids</taxon>
        <taxon>Lamiales</taxon>
        <taxon>Orobanchaceae</taxon>
        <taxon>Pedicularideae</taxon>
        <taxon>Castillejinae</taxon>
        <taxon>Castilleja</taxon>
    </lineage>
</organism>
<evidence type="ECO:0000313" key="2">
    <source>
        <dbReference type="Proteomes" id="UP001632038"/>
    </source>
</evidence>
<accession>A0ABD3CYN9</accession>
<reference evidence="2" key="1">
    <citation type="journal article" date="2024" name="IScience">
        <title>Strigolactones Initiate the Formation of Haustorium-like Structures in Castilleja.</title>
        <authorList>
            <person name="Buerger M."/>
            <person name="Peterson D."/>
            <person name="Chory J."/>
        </authorList>
    </citation>
    <scope>NUCLEOTIDE SEQUENCE [LARGE SCALE GENOMIC DNA]</scope>
</reference>
<evidence type="ECO:0000313" key="1">
    <source>
        <dbReference type="EMBL" id="KAL3633941.1"/>
    </source>
</evidence>
<proteinExistence type="predicted"/>